<reference evidence="1 2" key="1">
    <citation type="journal article" date="2011" name="Proc. Natl. Acad. Sci. U.S.A.">
        <title>Genome and transcriptome analyses of the mountain pine beetle-fungal symbiont Grosmannia clavigera, a lodgepole pine pathogen.</title>
        <authorList>
            <person name="DiGuistini S."/>
            <person name="Wang Y."/>
            <person name="Liao N.Y."/>
            <person name="Taylor G."/>
            <person name="Tanguay P."/>
            <person name="Feau N."/>
            <person name="Henrissat B."/>
            <person name="Chan S.K."/>
            <person name="Hesse-Orce U."/>
            <person name="Alamouti S.M."/>
            <person name="Tsui C.K.M."/>
            <person name="Docking R.T."/>
            <person name="Levasseur A."/>
            <person name="Haridas S."/>
            <person name="Robertson G."/>
            <person name="Birol I."/>
            <person name="Holt R.A."/>
            <person name="Marra M.A."/>
            <person name="Hamelin R.C."/>
            <person name="Hirst M."/>
            <person name="Jones S.J.M."/>
            <person name="Bohlmann J."/>
            <person name="Breuil C."/>
        </authorList>
    </citation>
    <scope>NUCLEOTIDE SEQUENCE [LARGE SCALE GENOMIC DNA]</scope>
    <source>
        <strain evidence="2">kw1407 / UAMH 11150</strain>
    </source>
</reference>
<keyword evidence="2" id="KW-1185">Reference proteome</keyword>
<accession>F0X9T7</accession>
<sequence length="91" mass="9533">MVIPGDDRCGFLASNSPGKRPPAVPEAGVAERIVPSSLVGLASRAVQARQMRWSLPNAAVTAHVWPGMEPAGGAVLFVFSLSSRLPLPATW</sequence>
<dbReference type="GeneID" id="25976924"/>
<protein>
    <submittedName>
        <fullName evidence="1">Uncharacterized protein</fullName>
    </submittedName>
</protein>
<evidence type="ECO:0000313" key="1">
    <source>
        <dbReference type="EMBL" id="EFX05717.1"/>
    </source>
</evidence>
<dbReference type="AlphaFoldDB" id="F0X9T7"/>
<dbReference type="EMBL" id="GL629735">
    <property type="protein sequence ID" value="EFX05717.1"/>
    <property type="molecule type" value="Genomic_DNA"/>
</dbReference>
<dbReference type="HOGENOM" id="CLU_2427219_0_0_1"/>
<organism evidence="2">
    <name type="scientific">Grosmannia clavigera (strain kw1407 / UAMH 11150)</name>
    <name type="common">Blue stain fungus</name>
    <name type="synonym">Graphiocladiella clavigera</name>
    <dbReference type="NCBI Taxonomy" id="655863"/>
    <lineage>
        <taxon>Eukaryota</taxon>
        <taxon>Fungi</taxon>
        <taxon>Dikarya</taxon>
        <taxon>Ascomycota</taxon>
        <taxon>Pezizomycotina</taxon>
        <taxon>Sordariomycetes</taxon>
        <taxon>Sordariomycetidae</taxon>
        <taxon>Ophiostomatales</taxon>
        <taxon>Ophiostomataceae</taxon>
        <taxon>Leptographium</taxon>
    </lineage>
</organism>
<gene>
    <name evidence="1" type="ORF">CMQ_3786</name>
</gene>
<dbReference type="InParanoid" id="F0X9T7"/>
<evidence type="ECO:0000313" key="2">
    <source>
        <dbReference type="Proteomes" id="UP000007796"/>
    </source>
</evidence>
<proteinExistence type="predicted"/>
<dbReference type="RefSeq" id="XP_014175199.1">
    <property type="nucleotide sequence ID" value="XM_014319724.1"/>
</dbReference>
<dbReference type="Proteomes" id="UP000007796">
    <property type="component" value="Unassembled WGS sequence"/>
</dbReference>
<name>F0X9T7_GROCL</name>